<accession>A0ABD0Y6V9</accession>
<dbReference type="Proteomes" id="UP001558652">
    <property type="component" value="Unassembled WGS sequence"/>
</dbReference>
<organism evidence="1 2">
    <name type="scientific">Ranatra chinensis</name>
    <dbReference type="NCBI Taxonomy" id="642074"/>
    <lineage>
        <taxon>Eukaryota</taxon>
        <taxon>Metazoa</taxon>
        <taxon>Ecdysozoa</taxon>
        <taxon>Arthropoda</taxon>
        <taxon>Hexapoda</taxon>
        <taxon>Insecta</taxon>
        <taxon>Pterygota</taxon>
        <taxon>Neoptera</taxon>
        <taxon>Paraneoptera</taxon>
        <taxon>Hemiptera</taxon>
        <taxon>Heteroptera</taxon>
        <taxon>Panheteroptera</taxon>
        <taxon>Nepomorpha</taxon>
        <taxon>Nepidae</taxon>
        <taxon>Ranatrinae</taxon>
        <taxon>Ranatra</taxon>
    </lineage>
</organism>
<gene>
    <name evidence="1" type="ORF">AAG570_002224</name>
</gene>
<keyword evidence="2" id="KW-1185">Reference proteome</keyword>
<dbReference type="EMBL" id="JBFDAA010000012">
    <property type="protein sequence ID" value="KAL1123136.1"/>
    <property type="molecule type" value="Genomic_DNA"/>
</dbReference>
<protein>
    <submittedName>
        <fullName evidence="1">Uncharacterized protein</fullName>
    </submittedName>
</protein>
<sequence length="333" mass="37897">MAIRRNRFGKDHDEYNLQTERIKISFVKGFRSCRMSLWSAPQYLTIQVHKCPSHWERDKCEFFMTFPVSRDFCIPLRGYNPLWSPIVDSFRPPIRCPIKQDIQSQKGGKLHLPFSVVSCVLFFWNMASKRRNMFQKNKTQETTENEKLLSEHILPRDERVFRYVEPKYSPNQAAAALTGGSVDQSESVVRLGASPLAITADPIGSLALSQDQSSSIVRATVNTPLRDASRTRSLHGDWETLPSVIDGMMEIFGRPPRMDRSDGDAPPCFKADLMGTYLMENVTYDPRAFDGLISEIDHNYWIITARLSQSSLRTDILCTVIGAQIAVVKTKNV</sequence>
<proteinExistence type="predicted"/>
<name>A0ABD0Y6V9_9HEMI</name>
<dbReference type="AlphaFoldDB" id="A0ABD0Y6V9"/>
<reference evidence="1 2" key="1">
    <citation type="submission" date="2024-07" db="EMBL/GenBank/DDBJ databases">
        <title>Chromosome-level genome assembly of the water stick insect Ranatra chinensis (Heteroptera: Nepidae).</title>
        <authorList>
            <person name="Liu X."/>
        </authorList>
    </citation>
    <scope>NUCLEOTIDE SEQUENCE [LARGE SCALE GENOMIC DNA]</scope>
    <source>
        <strain evidence="1">Cailab_2021Rc</strain>
        <tissue evidence="1">Muscle</tissue>
    </source>
</reference>
<comment type="caution">
    <text evidence="1">The sequence shown here is derived from an EMBL/GenBank/DDBJ whole genome shotgun (WGS) entry which is preliminary data.</text>
</comment>
<evidence type="ECO:0000313" key="2">
    <source>
        <dbReference type="Proteomes" id="UP001558652"/>
    </source>
</evidence>
<evidence type="ECO:0000313" key="1">
    <source>
        <dbReference type="EMBL" id="KAL1123136.1"/>
    </source>
</evidence>